<name>A0A1S2LHZ7_9BACI</name>
<dbReference type="OrthoDB" id="321327at2"/>
<feature type="domain" description="Pirin N-terminal" evidence="3">
    <location>
        <begin position="56"/>
        <end position="118"/>
    </location>
</feature>
<dbReference type="InterPro" id="IPR003829">
    <property type="entry name" value="Pirin_N_dom"/>
</dbReference>
<keyword evidence="6" id="KW-1185">Reference proteome</keyword>
<reference evidence="5 6" key="3">
    <citation type="journal article" date="2019" name="Int. J. Syst. Evol. Microbiol.">
        <title>Anaerobacillus isosaccharinicus sp. nov., an alkaliphilic bacterium which degrades isosaccharinic acid.</title>
        <authorList>
            <person name="Bassil N.M."/>
            <person name="Lloyd J.R."/>
        </authorList>
    </citation>
    <scope>NUCLEOTIDE SEQUENCE [LARGE SCALE GENOMIC DNA]</scope>
    <source>
        <strain evidence="5 6">NB2006</strain>
    </source>
</reference>
<dbReference type="Proteomes" id="UP000180175">
    <property type="component" value="Chromosome"/>
</dbReference>
<dbReference type="KEGG" id="aia:AWH56_023540"/>
<dbReference type="InterPro" id="IPR014710">
    <property type="entry name" value="RmlC-like_jellyroll"/>
</dbReference>
<dbReference type="PANTHER" id="PTHR13903:SF8">
    <property type="entry name" value="PIRIN"/>
    <property type="match status" value="1"/>
</dbReference>
<gene>
    <name evidence="5" type="ORF">AWH56_023540</name>
    <name evidence="4" type="ORF">AWH56_14345</name>
</gene>
<reference evidence="5 6" key="2">
    <citation type="journal article" date="2017" name="Genome Announc.">
        <title>Draft Genome Sequences of Four Alkaliphilic Bacteria Belonging to the Anaerobacillus Genus.</title>
        <authorList>
            <person name="Bassil N.M."/>
            <person name="Lloyd J.R."/>
        </authorList>
    </citation>
    <scope>NUCLEOTIDE SEQUENCE [LARGE SCALE GENOMIC DNA]</scope>
    <source>
        <strain evidence="5 6">NB2006</strain>
    </source>
</reference>
<dbReference type="Gene3D" id="2.60.120.10">
    <property type="entry name" value="Jelly Rolls"/>
    <property type="match status" value="1"/>
</dbReference>
<reference evidence="5" key="4">
    <citation type="submission" date="2020-10" db="EMBL/GenBank/DDBJ databases">
        <authorList>
            <person name="Bassil N.M."/>
            <person name="Lloyd J.R."/>
        </authorList>
    </citation>
    <scope>NUCLEOTIDE SEQUENCE</scope>
    <source>
        <strain evidence="5">NB2006</strain>
    </source>
</reference>
<dbReference type="RefSeq" id="WP_071317726.1">
    <property type="nucleotide sequence ID" value="NZ_CP063356.2"/>
</dbReference>
<dbReference type="Pfam" id="PF02678">
    <property type="entry name" value="Pirin"/>
    <property type="match status" value="1"/>
</dbReference>
<organism evidence="4 6">
    <name type="scientific">Anaerobacillus isosaccharinicus</name>
    <dbReference type="NCBI Taxonomy" id="1532552"/>
    <lineage>
        <taxon>Bacteria</taxon>
        <taxon>Bacillati</taxon>
        <taxon>Bacillota</taxon>
        <taxon>Bacilli</taxon>
        <taxon>Bacillales</taxon>
        <taxon>Bacillaceae</taxon>
        <taxon>Anaerobacillus</taxon>
    </lineage>
</organism>
<evidence type="ECO:0000313" key="5">
    <source>
        <dbReference type="EMBL" id="QOY35611.1"/>
    </source>
</evidence>
<dbReference type="SUPFAM" id="SSF51182">
    <property type="entry name" value="RmlC-like cupins"/>
    <property type="match status" value="1"/>
</dbReference>
<accession>A0A1S2LHZ7</accession>
<evidence type="ECO:0000259" key="3">
    <source>
        <dbReference type="Pfam" id="PF02678"/>
    </source>
</evidence>
<dbReference type="EMBL" id="CP063356">
    <property type="protein sequence ID" value="QOY35611.1"/>
    <property type="molecule type" value="Genomic_DNA"/>
</dbReference>
<dbReference type="AlphaFoldDB" id="A0A1S2LHZ7"/>
<sequence>MNINVYTPEQQAIGQFDGGKITEQKPIGFPGEGAHVKRVGPLFYWSWAKAEKAGYIPLHPHQAFEIITYVIHGKAEHGDTLGTKSTVGAGGIQIMQTGSGVSHEEGFVGPDMEGFQIWFEPFVNEAIKQKPTYNQFSHEQLPMKEIEGHRIKTVIGDGSPVELVADVKLFDLEIKTGGSLDFPIPATYSLALLAIRGNGTVNETEFNHKEFIVISADEDGQASIGANKGDNVRLIAILVPTKVDYPLYRK</sequence>
<comment type="similarity">
    <text evidence="1 2">Belongs to the pirin family.</text>
</comment>
<dbReference type="PANTHER" id="PTHR13903">
    <property type="entry name" value="PIRIN-RELATED"/>
    <property type="match status" value="1"/>
</dbReference>
<evidence type="ECO:0000256" key="2">
    <source>
        <dbReference type="RuleBase" id="RU003457"/>
    </source>
</evidence>
<evidence type="ECO:0000313" key="6">
    <source>
        <dbReference type="Proteomes" id="UP000180175"/>
    </source>
</evidence>
<proteinExistence type="inferred from homology"/>
<evidence type="ECO:0000256" key="1">
    <source>
        <dbReference type="ARBA" id="ARBA00008416"/>
    </source>
</evidence>
<dbReference type="InterPro" id="IPR011051">
    <property type="entry name" value="RmlC_Cupin_sf"/>
</dbReference>
<dbReference type="InterPro" id="IPR012093">
    <property type="entry name" value="Pirin"/>
</dbReference>
<evidence type="ECO:0000313" key="4">
    <source>
        <dbReference type="EMBL" id="OIJ12149.1"/>
    </source>
</evidence>
<dbReference type="EMBL" id="LQXD01000129">
    <property type="protein sequence ID" value="OIJ12149.1"/>
    <property type="molecule type" value="Genomic_DNA"/>
</dbReference>
<protein>
    <submittedName>
        <fullName evidence="4 5">Pirin</fullName>
    </submittedName>
</protein>
<reference evidence="4 6" key="1">
    <citation type="submission" date="2016-10" db="EMBL/GenBank/DDBJ databases">
        <title>Draft genome sequences of four alkaliphilic bacteria belonging to the Anaerobacillus genus.</title>
        <authorList>
            <person name="Bassil N.M."/>
            <person name="Lloyd J.R."/>
        </authorList>
    </citation>
    <scope>NUCLEOTIDE SEQUENCE [LARGE SCALE GENOMIC DNA]</scope>
    <source>
        <strain evidence="4 6">NB2006</strain>
    </source>
</reference>